<gene>
    <name evidence="6" type="ORF">CCAND38_240036</name>
</gene>
<dbReference type="InterPro" id="IPR006665">
    <property type="entry name" value="OmpA-like"/>
</dbReference>
<dbReference type="CDD" id="cd07185">
    <property type="entry name" value="OmpA_C-like"/>
    <property type="match status" value="1"/>
</dbReference>
<evidence type="ECO:0000259" key="5">
    <source>
        <dbReference type="PROSITE" id="PS51123"/>
    </source>
</evidence>
<dbReference type="Gene3D" id="1.25.40.10">
    <property type="entry name" value="Tetratricopeptide repeat domain"/>
    <property type="match status" value="1"/>
</dbReference>
<feature type="domain" description="OmpA-like" evidence="5">
    <location>
        <begin position="528"/>
        <end position="649"/>
    </location>
</feature>
<dbReference type="InterPro" id="IPR011659">
    <property type="entry name" value="WD40"/>
</dbReference>
<dbReference type="InterPro" id="IPR050330">
    <property type="entry name" value="Bact_OuterMem_StrucFunc"/>
</dbReference>
<dbReference type="EMBL" id="CDOI01000134">
    <property type="protein sequence ID" value="CEN45438.1"/>
    <property type="molecule type" value="Genomic_DNA"/>
</dbReference>
<dbReference type="Pfam" id="PF00691">
    <property type="entry name" value="OmpA"/>
    <property type="match status" value="1"/>
</dbReference>
<dbReference type="Gene3D" id="3.30.1330.60">
    <property type="entry name" value="OmpA-like domain"/>
    <property type="match status" value="1"/>
</dbReference>
<dbReference type="PROSITE" id="PS51123">
    <property type="entry name" value="OMPA_2"/>
    <property type="match status" value="1"/>
</dbReference>
<comment type="subcellular location">
    <subcellularLocation>
        <location evidence="1">Cell outer membrane</location>
    </subcellularLocation>
</comment>
<proteinExistence type="predicted"/>
<accession>A0A0B7I682</accession>
<keyword evidence="2 4" id="KW-0472">Membrane</keyword>
<dbReference type="SUPFAM" id="SSF48452">
    <property type="entry name" value="TPR-like"/>
    <property type="match status" value="1"/>
</dbReference>
<evidence type="ECO:0000256" key="3">
    <source>
        <dbReference type="ARBA" id="ARBA00023237"/>
    </source>
</evidence>
<dbReference type="InterPro" id="IPR006664">
    <property type="entry name" value="OMP_bac"/>
</dbReference>
<keyword evidence="3" id="KW-0998">Cell outer membrane</keyword>
<dbReference type="InterPro" id="IPR011990">
    <property type="entry name" value="TPR-like_helical_dom_sf"/>
</dbReference>
<dbReference type="SUPFAM" id="SSF103088">
    <property type="entry name" value="OmpA-like"/>
    <property type="match status" value="1"/>
</dbReference>
<evidence type="ECO:0000256" key="2">
    <source>
        <dbReference type="ARBA" id="ARBA00023136"/>
    </source>
</evidence>
<dbReference type="InterPro" id="IPR036737">
    <property type="entry name" value="OmpA-like_sf"/>
</dbReference>
<dbReference type="PRINTS" id="PR01021">
    <property type="entry name" value="OMPADOMAIN"/>
</dbReference>
<reference evidence="6 7" key="1">
    <citation type="submission" date="2015-01" db="EMBL/GenBank/DDBJ databases">
        <authorList>
            <person name="Xiang T."/>
            <person name="Song Y."/>
            <person name="Huang L."/>
            <person name="Wang B."/>
            <person name="Wu P."/>
        </authorList>
    </citation>
    <scope>NUCLEOTIDE SEQUENCE [LARGE SCALE GENOMIC DNA]</scope>
    <source>
        <strain evidence="6 7">CcD38</strain>
    </source>
</reference>
<evidence type="ECO:0000313" key="7">
    <source>
        <dbReference type="Proteomes" id="UP000045051"/>
    </source>
</evidence>
<sequence>MKMKFLKTLLVFFGALFFGFSQTKELIKAHKLYKNYDYVGAIKAYESIAKKGFVNQDLLQNLGNAYYYNADYESANIWYEQLFSKEEYKKSSEYYYRYAQTLKSVGKLEDSDKIMDKFVAMVGKSDARAVIFNKNRGYRKDIELNSNRLELQPLKINSPNSEYGTAFYGKKIVFSKSSGLFKGKSTWTGDAYYDLYEAKRDCMNVSKVSKMNKINTRFNESTAVFTKDGNTIYFTRNNFLNNKIKTNGDDTVLLKIFKSTKDKNGKWSKEKEMPFNSNIHNVAHPALSPDEKYLYFASDMRGSFGASDIYRVERLEKGGYGKPENLGNVVNTAGRESFPFVSKDNILYYSSDGYPGLGGLDIFAVKINEDGSFSKPVNIGAPANSSKDDFCFVIDSDTKVGFLTSNRVGGKGKDDIYAFQEHRPVSFSCTKNISGIVRNATTREIIKDAGLVLRNADGKPIETKLSDVDGNFFFAYEIDCTNGSTFNINAEKQGFIPKKQEVIIKEKDELFYEIALTPIERRKIEKGTDLAKVLKIDNIYFNYDKADIRPDAAEQLAKIVDVMKEYPTMKIDVRLHTDSRGSDKYNLALSDRRAKSTIKWLVKHGIKKSRITGKGYGETQLTNHCGNGVKCSEEEHQANRRSEFIIISM</sequence>
<keyword evidence="7" id="KW-1185">Reference proteome</keyword>
<name>A0A0B7I682_9FLAO</name>
<dbReference type="RefSeq" id="WP_042344013.1">
    <property type="nucleotide sequence ID" value="NZ_CDOI01000134.1"/>
</dbReference>
<protein>
    <submittedName>
        <fullName evidence="6">OmpA family protein</fullName>
    </submittedName>
</protein>
<dbReference type="Pfam" id="PF07676">
    <property type="entry name" value="PD40"/>
    <property type="match status" value="3"/>
</dbReference>
<dbReference type="PANTHER" id="PTHR30329:SF21">
    <property type="entry name" value="LIPOPROTEIN YIAD-RELATED"/>
    <property type="match status" value="1"/>
</dbReference>
<dbReference type="Proteomes" id="UP000045051">
    <property type="component" value="Unassembled WGS sequence"/>
</dbReference>
<dbReference type="SUPFAM" id="SSF82171">
    <property type="entry name" value="DPP6 N-terminal domain-like"/>
    <property type="match status" value="1"/>
</dbReference>
<dbReference type="AlphaFoldDB" id="A0A0B7I682"/>
<organism evidence="6 7">
    <name type="scientific">Capnocytophaga canis</name>
    <dbReference type="NCBI Taxonomy" id="1848903"/>
    <lineage>
        <taxon>Bacteria</taxon>
        <taxon>Pseudomonadati</taxon>
        <taxon>Bacteroidota</taxon>
        <taxon>Flavobacteriia</taxon>
        <taxon>Flavobacteriales</taxon>
        <taxon>Flavobacteriaceae</taxon>
        <taxon>Capnocytophaga</taxon>
    </lineage>
</organism>
<dbReference type="GO" id="GO:0009279">
    <property type="term" value="C:cell outer membrane"/>
    <property type="evidence" value="ECO:0007669"/>
    <property type="project" value="UniProtKB-SubCell"/>
</dbReference>
<evidence type="ECO:0000313" key="6">
    <source>
        <dbReference type="EMBL" id="CEN45438.1"/>
    </source>
</evidence>
<dbReference type="Gene3D" id="2.60.40.1120">
    <property type="entry name" value="Carboxypeptidase-like, regulatory domain"/>
    <property type="match status" value="1"/>
</dbReference>
<evidence type="ECO:0000256" key="1">
    <source>
        <dbReference type="ARBA" id="ARBA00004442"/>
    </source>
</evidence>
<evidence type="ECO:0000256" key="4">
    <source>
        <dbReference type="PROSITE-ProRule" id="PRU00473"/>
    </source>
</evidence>
<dbReference type="PANTHER" id="PTHR30329">
    <property type="entry name" value="STATOR ELEMENT OF FLAGELLAR MOTOR COMPLEX"/>
    <property type="match status" value="1"/>
</dbReference>